<protein>
    <submittedName>
        <fullName evidence="2">Uncharacterized protein</fullName>
    </submittedName>
</protein>
<sequence length="78" mass="8590">PSLLLSGLVAPWFVCNVLGCRESWGLIPLLASKLTWATTSIYTLSLRDCPSEDSVGEVRGRHCSLDNTPRGRNVPRIH</sequence>
<feature type="signal peptide" evidence="1">
    <location>
        <begin position="1"/>
        <end position="19"/>
    </location>
</feature>
<feature type="chain" id="PRO_5036471243" evidence="1">
    <location>
        <begin position="20"/>
        <end position="78"/>
    </location>
</feature>
<dbReference type="Proteomes" id="UP000887013">
    <property type="component" value="Unassembled WGS sequence"/>
</dbReference>
<reference evidence="2" key="1">
    <citation type="submission" date="2020-08" db="EMBL/GenBank/DDBJ databases">
        <title>Multicomponent nature underlies the extraordinary mechanical properties of spider dragline silk.</title>
        <authorList>
            <person name="Kono N."/>
            <person name="Nakamura H."/>
            <person name="Mori M."/>
            <person name="Yoshida Y."/>
            <person name="Ohtoshi R."/>
            <person name="Malay A.D."/>
            <person name="Moran D.A.P."/>
            <person name="Tomita M."/>
            <person name="Numata K."/>
            <person name="Arakawa K."/>
        </authorList>
    </citation>
    <scope>NUCLEOTIDE SEQUENCE</scope>
</reference>
<gene>
    <name evidence="2" type="ORF">NPIL_520611</name>
</gene>
<feature type="non-terminal residue" evidence="2">
    <location>
        <position position="1"/>
    </location>
</feature>
<evidence type="ECO:0000313" key="2">
    <source>
        <dbReference type="EMBL" id="GFU29950.1"/>
    </source>
</evidence>
<dbReference type="AlphaFoldDB" id="A0A8X6QPC9"/>
<accession>A0A8X6QPC9</accession>
<organism evidence="2 3">
    <name type="scientific">Nephila pilipes</name>
    <name type="common">Giant wood spider</name>
    <name type="synonym">Nephila maculata</name>
    <dbReference type="NCBI Taxonomy" id="299642"/>
    <lineage>
        <taxon>Eukaryota</taxon>
        <taxon>Metazoa</taxon>
        <taxon>Ecdysozoa</taxon>
        <taxon>Arthropoda</taxon>
        <taxon>Chelicerata</taxon>
        <taxon>Arachnida</taxon>
        <taxon>Araneae</taxon>
        <taxon>Araneomorphae</taxon>
        <taxon>Entelegynae</taxon>
        <taxon>Araneoidea</taxon>
        <taxon>Nephilidae</taxon>
        <taxon>Nephila</taxon>
    </lineage>
</organism>
<comment type="caution">
    <text evidence="2">The sequence shown here is derived from an EMBL/GenBank/DDBJ whole genome shotgun (WGS) entry which is preliminary data.</text>
</comment>
<keyword evidence="3" id="KW-1185">Reference proteome</keyword>
<proteinExistence type="predicted"/>
<name>A0A8X6QPC9_NEPPI</name>
<evidence type="ECO:0000256" key="1">
    <source>
        <dbReference type="SAM" id="SignalP"/>
    </source>
</evidence>
<keyword evidence="1" id="KW-0732">Signal</keyword>
<evidence type="ECO:0000313" key="3">
    <source>
        <dbReference type="Proteomes" id="UP000887013"/>
    </source>
</evidence>
<dbReference type="EMBL" id="BMAW01033371">
    <property type="protein sequence ID" value="GFU29950.1"/>
    <property type="molecule type" value="Genomic_DNA"/>
</dbReference>